<comment type="caution">
    <text evidence="2">The sequence shown here is derived from an EMBL/GenBank/DDBJ whole genome shotgun (WGS) entry which is preliminary data.</text>
</comment>
<dbReference type="RefSeq" id="WP_367973866.1">
    <property type="nucleotide sequence ID" value="NZ_JBFPEQ010000001.1"/>
</dbReference>
<dbReference type="Proteomes" id="UP001556617">
    <property type="component" value="Unassembled WGS sequence"/>
</dbReference>
<reference evidence="2 3" key="1">
    <citation type="submission" date="2024-07" db="EMBL/GenBank/DDBJ databases">
        <authorList>
            <person name="Yun M."/>
        </authorList>
    </citation>
    <scope>NUCLEOTIDE SEQUENCE [LARGE SCALE GENOMIC DNA]</scope>
    <source>
        <strain evidence="2 3">MS01</strain>
    </source>
</reference>
<gene>
    <name evidence="2" type="ORF">AB3K24_03735</name>
</gene>
<name>A0ABV3S279_9LACO</name>
<protein>
    <submittedName>
        <fullName evidence="2">HeH/LEM domain-containing protein</fullName>
    </submittedName>
</protein>
<proteinExistence type="predicted"/>
<sequence>MAYTVLQSFRDELTHIVYKPGVEYPADAPIDRIEKLTSLSVIAETVEVVTEANTVGEIKTFLDAKDIEYPTKATKADLLELLED</sequence>
<evidence type="ECO:0000313" key="2">
    <source>
        <dbReference type="EMBL" id="MEX0380461.1"/>
    </source>
</evidence>
<accession>A0ABV3S279</accession>
<feature type="domain" description="HeH/LEM" evidence="1">
    <location>
        <begin position="54"/>
        <end position="84"/>
    </location>
</feature>
<dbReference type="Pfam" id="PF12949">
    <property type="entry name" value="HeH"/>
    <property type="match status" value="1"/>
</dbReference>
<dbReference type="InterPro" id="IPR036361">
    <property type="entry name" value="SAP_dom_sf"/>
</dbReference>
<keyword evidence="3" id="KW-1185">Reference proteome</keyword>
<dbReference type="EMBL" id="JBFPER010000001">
    <property type="protein sequence ID" value="MEX0380461.1"/>
    <property type="molecule type" value="Genomic_DNA"/>
</dbReference>
<organism evidence="2 3">
    <name type="scientific">Leuconostoc aquikimchii</name>
    <dbReference type="NCBI Taxonomy" id="3236804"/>
    <lineage>
        <taxon>Bacteria</taxon>
        <taxon>Bacillati</taxon>
        <taxon>Bacillota</taxon>
        <taxon>Bacilli</taxon>
        <taxon>Lactobacillales</taxon>
        <taxon>Lactobacillaceae</taxon>
        <taxon>Leuconostoc</taxon>
    </lineage>
</organism>
<evidence type="ECO:0000259" key="1">
    <source>
        <dbReference type="Pfam" id="PF12949"/>
    </source>
</evidence>
<evidence type="ECO:0000313" key="3">
    <source>
        <dbReference type="Proteomes" id="UP001556617"/>
    </source>
</evidence>
<dbReference type="InterPro" id="IPR025856">
    <property type="entry name" value="HeH/LEM_domain"/>
</dbReference>
<dbReference type="Gene3D" id="1.10.720.30">
    <property type="entry name" value="SAP domain"/>
    <property type="match status" value="1"/>
</dbReference>